<feature type="transmembrane region" description="Helical" evidence="1">
    <location>
        <begin position="507"/>
        <end position="526"/>
    </location>
</feature>
<feature type="transmembrane region" description="Helical" evidence="1">
    <location>
        <begin position="398"/>
        <end position="419"/>
    </location>
</feature>
<keyword evidence="1" id="KW-1133">Transmembrane helix</keyword>
<proteinExistence type="predicted"/>
<feature type="transmembrane region" description="Helical" evidence="1">
    <location>
        <begin position="465"/>
        <end position="487"/>
    </location>
</feature>
<dbReference type="EMBL" id="MZGW01000006">
    <property type="protein sequence ID" value="OPJ55248.1"/>
    <property type="molecule type" value="Genomic_DNA"/>
</dbReference>
<comment type="caution">
    <text evidence="2">The sequence shown here is derived from an EMBL/GenBank/DDBJ whole genome shotgun (WGS) entry which is preliminary data.</text>
</comment>
<name>A0A1V4I5I9_9FIRM</name>
<feature type="transmembrane region" description="Helical" evidence="1">
    <location>
        <begin position="370"/>
        <end position="391"/>
    </location>
</feature>
<dbReference type="AlphaFoldDB" id="A0A1V4I5I9"/>
<keyword evidence="1" id="KW-0812">Transmembrane</keyword>
<dbReference type="OrthoDB" id="3805529at2"/>
<dbReference type="RefSeq" id="WP_079412779.1">
    <property type="nucleotide sequence ID" value="NZ_MZGW01000006.1"/>
</dbReference>
<protein>
    <submittedName>
        <fullName evidence="2">Uncharacterized protein</fullName>
    </submittedName>
</protein>
<feature type="transmembrane region" description="Helical" evidence="1">
    <location>
        <begin position="598"/>
        <end position="614"/>
    </location>
</feature>
<feature type="transmembrane region" description="Helical" evidence="1">
    <location>
        <begin position="547"/>
        <end position="565"/>
    </location>
</feature>
<evidence type="ECO:0000313" key="2">
    <source>
        <dbReference type="EMBL" id="OPJ55248.1"/>
    </source>
</evidence>
<sequence>MNIRKLYMFCLIIGIVFASFFALDRYKLENQNKTVDIVLDLEEMKIMASQSEEDIEYFLSEFKNIGIETVAISETTLSILKENREDIETDLDEKDLVVTSSDKKVLNFIRVGFERKLGKENVEVISENKIKVKGKATYIVYEDIPLMNTQGRVVSRQRVPKSTMLEHIGIGFLDTDLELVKSMGLNAVLRPLYISAYEDEQSIEAYFENLDYTGINPHYIIFSGGEVLGWDKDIDYLADEIQKRKMVVGMIQNVGQTRPDQSGMNDLVKSLGYQGVRVLPINSYIQNRYDLETQNYRHGEEIVNILYRAITERNMRIIYFRPFIDAQGNYVEDMDIYSQRLLDLKNRLQKGHNIKIGKASPMNAYHPNRIMHIPIVVAIIASLFILIDNILNLNYKILKLLFISLSSISSIIYALGIKIDLIEKLLALLSTITLPSIGMMYALFSLKRILNVNSKENIFKICINCVKILIVTSAISLSGALFLVAILSDIKYLIELDGFIGVKISQIVPIISTVLIYMSAFGYKRMKDRKGISLEEFMDLLNTNIKILHVVTLILIAGIGIIFIARTGHQTNIKPSNIELLFRNVLENILIARPRTKAFLIGNPAFILMVYVAYKNIKLLILPLSIVAVIGQSNILNTFSHIKAPIYLSVIRTGYEIIFGSIIGICLLVSIEYVLKRCRRRKGYE</sequence>
<keyword evidence="1" id="KW-0472">Membrane</keyword>
<dbReference type="Pfam" id="PF18949">
    <property type="entry name" value="DUF5693"/>
    <property type="match status" value="1"/>
</dbReference>
<evidence type="ECO:0000256" key="1">
    <source>
        <dbReference type="SAM" id="Phobius"/>
    </source>
</evidence>
<dbReference type="Proteomes" id="UP000190140">
    <property type="component" value="Unassembled WGS sequence"/>
</dbReference>
<gene>
    <name evidence="2" type="ORF">CLOTH_15510</name>
</gene>
<dbReference type="InterPro" id="IPR043748">
    <property type="entry name" value="DUF5693"/>
</dbReference>
<feature type="transmembrane region" description="Helical" evidence="1">
    <location>
        <begin position="619"/>
        <end position="637"/>
    </location>
</feature>
<feature type="transmembrane region" description="Helical" evidence="1">
    <location>
        <begin position="425"/>
        <end position="444"/>
    </location>
</feature>
<dbReference type="STRING" id="29349.CLOTH_15510"/>
<accession>A0A1V4I5I9</accession>
<evidence type="ECO:0000313" key="3">
    <source>
        <dbReference type="Proteomes" id="UP000190140"/>
    </source>
</evidence>
<feature type="transmembrane region" description="Helical" evidence="1">
    <location>
        <begin position="657"/>
        <end position="675"/>
    </location>
</feature>
<organism evidence="2 3">
    <name type="scientific">Alkalithermobacter paradoxus</name>
    <dbReference type="NCBI Taxonomy" id="29349"/>
    <lineage>
        <taxon>Bacteria</taxon>
        <taxon>Bacillati</taxon>
        <taxon>Bacillota</taxon>
        <taxon>Clostridia</taxon>
        <taxon>Peptostreptococcales</taxon>
        <taxon>Tepidibacteraceae</taxon>
        <taxon>Alkalithermobacter</taxon>
    </lineage>
</organism>
<reference evidence="2 3" key="1">
    <citation type="submission" date="2017-03" db="EMBL/GenBank/DDBJ databases">
        <title>Genome sequence of Clostridium thermoalcaliphilum DSM 7309.</title>
        <authorList>
            <person name="Poehlein A."/>
            <person name="Daniel R."/>
        </authorList>
    </citation>
    <scope>NUCLEOTIDE SEQUENCE [LARGE SCALE GENOMIC DNA]</scope>
    <source>
        <strain evidence="2 3">DSM 7309</strain>
    </source>
</reference>
<keyword evidence="3" id="KW-1185">Reference proteome</keyword>